<evidence type="ECO:0000259" key="1">
    <source>
        <dbReference type="SMART" id="SM00477"/>
    </source>
</evidence>
<keyword evidence="3" id="KW-0255">Endonuclease</keyword>
<comment type="caution">
    <text evidence="3">The sequence shown here is derived from an EMBL/GenBank/DDBJ whole genome shotgun (WGS) entry which is preliminary data.</text>
</comment>
<keyword evidence="3" id="KW-0378">Hydrolase</keyword>
<dbReference type="SMART" id="SM00477">
    <property type="entry name" value="NUC"/>
    <property type="match status" value="1"/>
</dbReference>
<keyword evidence="3" id="KW-0540">Nuclease</keyword>
<dbReference type="InterPro" id="IPR001604">
    <property type="entry name" value="Endo_G_ENPP1-like_dom"/>
</dbReference>
<dbReference type="PROSITE" id="PS51257">
    <property type="entry name" value="PROKAR_LIPOPROTEIN"/>
    <property type="match status" value="1"/>
</dbReference>
<dbReference type="InterPro" id="IPR020821">
    <property type="entry name" value="ENPP1-3/EXOG-like_nuc-like"/>
</dbReference>
<evidence type="ECO:0000313" key="4">
    <source>
        <dbReference type="Proteomes" id="UP000656274"/>
    </source>
</evidence>
<keyword evidence="4" id="KW-1185">Reference proteome</keyword>
<dbReference type="GO" id="GO:0004519">
    <property type="term" value="F:endonuclease activity"/>
    <property type="evidence" value="ECO:0007669"/>
    <property type="project" value="UniProtKB-KW"/>
</dbReference>
<proteinExistence type="predicted"/>
<evidence type="ECO:0000259" key="2">
    <source>
        <dbReference type="SMART" id="SM00892"/>
    </source>
</evidence>
<organism evidence="3 4">
    <name type="scientific">Flavobacterium proteolyticum</name>
    <dbReference type="NCBI Taxonomy" id="2911683"/>
    <lineage>
        <taxon>Bacteria</taxon>
        <taxon>Pseudomonadati</taxon>
        <taxon>Bacteroidota</taxon>
        <taxon>Flavobacteriia</taxon>
        <taxon>Flavobacteriales</taxon>
        <taxon>Flavobacteriaceae</taxon>
        <taxon>Flavobacterium</taxon>
    </lineage>
</organism>
<dbReference type="SUPFAM" id="SSF54060">
    <property type="entry name" value="His-Me finger endonucleases"/>
    <property type="match status" value="1"/>
</dbReference>
<feature type="domain" description="ENPP1-3/EXOG-like endonuclease/phosphodiesterase" evidence="1">
    <location>
        <begin position="57"/>
        <end position="247"/>
    </location>
</feature>
<accession>A0ABR9WQ79</accession>
<dbReference type="SMART" id="SM00892">
    <property type="entry name" value="Endonuclease_NS"/>
    <property type="match status" value="1"/>
</dbReference>
<dbReference type="Gene3D" id="3.40.570.10">
    <property type="entry name" value="Extracellular Endonuclease, subunit A"/>
    <property type="match status" value="1"/>
</dbReference>
<dbReference type="RefSeq" id="WP_194094234.1">
    <property type="nucleotide sequence ID" value="NZ_JADFTZ010000001.1"/>
</dbReference>
<dbReference type="InterPro" id="IPR044925">
    <property type="entry name" value="His-Me_finger_sf"/>
</dbReference>
<dbReference type="EMBL" id="JADFTZ010000001">
    <property type="protein sequence ID" value="MBE9576070.1"/>
    <property type="molecule type" value="Genomic_DNA"/>
</dbReference>
<gene>
    <name evidence="3" type="ORF">IM755_05050</name>
</gene>
<protein>
    <submittedName>
        <fullName evidence="3">DNA/RNA non-specific endonuclease</fullName>
    </submittedName>
</protein>
<sequence>MIRTLYILLVISLFSCKEFDVNNENSLENKEVLVSKNVISSDFDFLPTSTTSDVYKRNTYAFSYSEAHEQSEWVAYCLDSDDVKTTNYDRPFFEQDPLVKTESADWRNYKKSGYDKGHLCPAGDRKETLDEYNETFFTSNISPQEHEFNSGVWNRLEEKVRYWATKNDGLYIVTGGVLIDNLKTIGKEKVSVPNYFYKVLLSKDGTKMIGFLVPHKNSNNPLYEFVVSVDEIEKMTGIDFYPNLPDEIENKMESKSDYKDWSF</sequence>
<dbReference type="PANTHER" id="PTHR13966">
    <property type="entry name" value="ENDONUCLEASE RELATED"/>
    <property type="match status" value="1"/>
</dbReference>
<dbReference type="InterPro" id="IPR040255">
    <property type="entry name" value="Non-specific_endonuclease"/>
</dbReference>
<dbReference type="InterPro" id="IPR044929">
    <property type="entry name" value="DNA/RNA_non-sp_Endonuclease_sf"/>
</dbReference>
<reference evidence="3 4" key="1">
    <citation type="submission" date="2020-10" db="EMBL/GenBank/DDBJ databases">
        <title>The genome sequence of Flavobacterium aquaticum 1Y8A.</title>
        <authorList>
            <person name="Liu Y."/>
        </authorList>
    </citation>
    <scope>NUCLEOTIDE SEQUENCE [LARGE SCALE GENOMIC DNA]</scope>
    <source>
        <strain evidence="3 4">1Y8A</strain>
    </source>
</reference>
<evidence type="ECO:0000313" key="3">
    <source>
        <dbReference type="EMBL" id="MBE9576070.1"/>
    </source>
</evidence>
<dbReference type="PANTHER" id="PTHR13966:SF5">
    <property type="entry name" value="ENDONUCLEASE G, MITOCHONDRIAL"/>
    <property type="match status" value="1"/>
</dbReference>
<feature type="domain" description="DNA/RNA non-specific endonuclease/pyrophosphatase/phosphodiesterase" evidence="2">
    <location>
        <begin position="56"/>
        <end position="247"/>
    </location>
</feature>
<dbReference type="Proteomes" id="UP000656274">
    <property type="component" value="Unassembled WGS sequence"/>
</dbReference>
<dbReference type="Pfam" id="PF01223">
    <property type="entry name" value="Endonuclease_NS"/>
    <property type="match status" value="1"/>
</dbReference>
<name>A0ABR9WQ79_9FLAO</name>